<name>A0A1J1IB95_9DIPT</name>
<reference evidence="1 2" key="1">
    <citation type="submission" date="2015-04" db="EMBL/GenBank/DDBJ databases">
        <authorList>
            <person name="Syromyatnikov M.Y."/>
            <person name="Popov V.N."/>
        </authorList>
    </citation>
    <scope>NUCLEOTIDE SEQUENCE [LARGE SCALE GENOMIC DNA]</scope>
</reference>
<keyword evidence="2" id="KW-1185">Reference proteome</keyword>
<dbReference type="AlphaFoldDB" id="A0A1J1IB95"/>
<evidence type="ECO:0000313" key="2">
    <source>
        <dbReference type="Proteomes" id="UP000183832"/>
    </source>
</evidence>
<sequence>MKYLVKEVEVVKLSLNHSSHRSHYCNYLTANKLLNYLEPHTWFTPSFQRRFDLSMSWDFTFKLFCHTELNRALGKGHKIFSRKKISRLQMNDDDDLYKYSAIVLGDDKME</sequence>
<dbReference type="EMBL" id="CVRI01000045">
    <property type="protein sequence ID" value="CRK97002.1"/>
    <property type="molecule type" value="Genomic_DNA"/>
</dbReference>
<protein>
    <submittedName>
        <fullName evidence="1">CLUMA_CG010361, isoform A</fullName>
    </submittedName>
</protein>
<accession>A0A1J1IB95</accession>
<gene>
    <name evidence="1" type="ORF">CLUMA_CG010361</name>
</gene>
<proteinExistence type="predicted"/>
<dbReference type="Proteomes" id="UP000183832">
    <property type="component" value="Unassembled WGS sequence"/>
</dbReference>
<evidence type="ECO:0000313" key="1">
    <source>
        <dbReference type="EMBL" id="CRK97002.1"/>
    </source>
</evidence>
<organism evidence="1 2">
    <name type="scientific">Clunio marinus</name>
    <dbReference type="NCBI Taxonomy" id="568069"/>
    <lineage>
        <taxon>Eukaryota</taxon>
        <taxon>Metazoa</taxon>
        <taxon>Ecdysozoa</taxon>
        <taxon>Arthropoda</taxon>
        <taxon>Hexapoda</taxon>
        <taxon>Insecta</taxon>
        <taxon>Pterygota</taxon>
        <taxon>Neoptera</taxon>
        <taxon>Endopterygota</taxon>
        <taxon>Diptera</taxon>
        <taxon>Nematocera</taxon>
        <taxon>Chironomoidea</taxon>
        <taxon>Chironomidae</taxon>
        <taxon>Clunio</taxon>
    </lineage>
</organism>